<sequence length="410" mass="46936">HHRLYHFYDQIIQDTILDNEVLDLLISRCILRKEDRAEIEHHPRQSDRNKCILDLLIQRPQDSYSALLDVLKESSTCSKEMLNCMENQQFSHLKDVPQPIVKSCKSIIDSLISNGVLEPDDRAGISTSGVQAKINRKLIDHIRSKEDYQFFLEALNEDAMNIKLVSDLETCDVKQDDLKLLQAGQPPAKTKSNRHLYLTGATVPQLTNRPGFQTLVTLVYMVKAVQILNTEPESHDTGLAADLYRLQSWYKEIIKMSSMDSQQYQQFVRTVNEVLERISGGNGPVVKETTLSTVMQNHIQKRLDCLKVKEENSELKEKLKKMETELGEIIPKNIRELINKQIEDWEEQDKMFVSTRASDNVMERLQDNSCLTLTAPSGVGKTFIARHAALLLKNKGYNIIPVYSPTDIRT</sequence>
<dbReference type="Pfam" id="PF20720">
    <property type="entry name" value="nSTAND3"/>
    <property type="match status" value="1"/>
</dbReference>
<gene>
    <name evidence="2" type="ORF">MGAL_10B072469</name>
</gene>
<dbReference type="SUPFAM" id="SSF47986">
    <property type="entry name" value="DEATH domain"/>
    <property type="match status" value="1"/>
</dbReference>
<keyword evidence="3" id="KW-1185">Reference proteome</keyword>
<evidence type="ECO:0000313" key="2">
    <source>
        <dbReference type="EMBL" id="VDI54100.1"/>
    </source>
</evidence>
<evidence type="ECO:0000259" key="1">
    <source>
        <dbReference type="PROSITE" id="PS50209"/>
    </source>
</evidence>
<dbReference type="InterPro" id="IPR001315">
    <property type="entry name" value="CARD"/>
</dbReference>
<feature type="non-terminal residue" evidence="2">
    <location>
        <position position="1"/>
    </location>
</feature>
<dbReference type="Proteomes" id="UP000596742">
    <property type="component" value="Unassembled WGS sequence"/>
</dbReference>
<evidence type="ECO:0000313" key="3">
    <source>
        <dbReference type="Proteomes" id="UP000596742"/>
    </source>
</evidence>
<proteinExistence type="predicted"/>
<dbReference type="Pfam" id="PF00619">
    <property type="entry name" value="CARD"/>
    <property type="match status" value="1"/>
</dbReference>
<dbReference type="PROSITE" id="PS50209">
    <property type="entry name" value="CARD"/>
    <property type="match status" value="1"/>
</dbReference>
<dbReference type="CDD" id="cd01671">
    <property type="entry name" value="CARD"/>
    <property type="match status" value="2"/>
</dbReference>
<organism evidence="2 3">
    <name type="scientific">Mytilus galloprovincialis</name>
    <name type="common">Mediterranean mussel</name>
    <dbReference type="NCBI Taxonomy" id="29158"/>
    <lineage>
        <taxon>Eukaryota</taxon>
        <taxon>Metazoa</taxon>
        <taxon>Spiralia</taxon>
        <taxon>Lophotrochozoa</taxon>
        <taxon>Mollusca</taxon>
        <taxon>Bivalvia</taxon>
        <taxon>Autobranchia</taxon>
        <taxon>Pteriomorphia</taxon>
        <taxon>Mytilida</taxon>
        <taxon>Mytiloidea</taxon>
        <taxon>Mytilidae</taxon>
        <taxon>Mytilinae</taxon>
        <taxon>Mytilus</taxon>
    </lineage>
</organism>
<feature type="domain" description="CARD" evidence="1">
    <location>
        <begin position="1"/>
        <end position="74"/>
    </location>
</feature>
<dbReference type="OrthoDB" id="6121610at2759"/>
<dbReference type="InterPro" id="IPR049050">
    <property type="entry name" value="nSTAND3"/>
</dbReference>
<dbReference type="GO" id="GO:0042981">
    <property type="term" value="P:regulation of apoptotic process"/>
    <property type="evidence" value="ECO:0007669"/>
    <property type="project" value="InterPro"/>
</dbReference>
<dbReference type="InterPro" id="IPR011029">
    <property type="entry name" value="DEATH-like_dom_sf"/>
</dbReference>
<accession>A0A8B6FWS2</accession>
<reference evidence="2" key="1">
    <citation type="submission" date="2018-11" db="EMBL/GenBank/DDBJ databases">
        <authorList>
            <person name="Alioto T."/>
            <person name="Alioto T."/>
        </authorList>
    </citation>
    <scope>NUCLEOTIDE SEQUENCE</scope>
</reference>
<dbReference type="AlphaFoldDB" id="A0A8B6FWS2"/>
<dbReference type="SUPFAM" id="SSF52540">
    <property type="entry name" value="P-loop containing nucleoside triphosphate hydrolases"/>
    <property type="match status" value="1"/>
</dbReference>
<protein>
    <recommendedName>
        <fullName evidence="1">CARD domain-containing protein</fullName>
    </recommendedName>
</protein>
<name>A0A8B6FWS2_MYTGA</name>
<dbReference type="InterPro" id="IPR027417">
    <property type="entry name" value="P-loop_NTPase"/>
</dbReference>
<dbReference type="Gene3D" id="1.10.533.10">
    <property type="entry name" value="Death Domain, Fas"/>
    <property type="match status" value="2"/>
</dbReference>
<dbReference type="EMBL" id="UYJE01007368">
    <property type="protein sequence ID" value="VDI54100.1"/>
    <property type="molecule type" value="Genomic_DNA"/>
</dbReference>
<comment type="caution">
    <text evidence="2">The sequence shown here is derived from an EMBL/GenBank/DDBJ whole genome shotgun (WGS) entry which is preliminary data.</text>
</comment>